<gene>
    <name evidence="1" type="ORF">PFMG_04049</name>
</gene>
<dbReference type="AlphaFoldDB" id="A0A0L1IFG3"/>
<accession>A0A0L1IFG3</accession>
<dbReference type="EMBL" id="GG665404">
    <property type="protein sequence ID" value="KNG77893.1"/>
    <property type="molecule type" value="Genomic_DNA"/>
</dbReference>
<organism evidence="1 2">
    <name type="scientific">Plasmodium falciparum IGH-CR14</name>
    <dbReference type="NCBI Taxonomy" id="580059"/>
    <lineage>
        <taxon>Eukaryota</taxon>
        <taxon>Sar</taxon>
        <taxon>Alveolata</taxon>
        <taxon>Apicomplexa</taxon>
        <taxon>Aconoidasida</taxon>
        <taxon>Haemosporida</taxon>
        <taxon>Plasmodiidae</taxon>
        <taxon>Plasmodium</taxon>
        <taxon>Plasmodium (Laverania)</taxon>
    </lineage>
</organism>
<evidence type="ECO:0000313" key="1">
    <source>
        <dbReference type="EMBL" id="KNG77893.1"/>
    </source>
</evidence>
<dbReference type="Proteomes" id="UP000054562">
    <property type="component" value="Unassembled WGS sequence"/>
</dbReference>
<name>A0A0L1IFG3_PLAFA</name>
<evidence type="ECO:0000313" key="2">
    <source>
        <dbReference type="Proteomes" id="UP000054562"/>
    </source>
</evidence>
<sequence>MVFQTIKFIVLRPRGIPQNLELDINCSDYVRNIKNKLFQEDISKGMLYVYYYVCITFKDILINNKITNILYENKKGYSTKKILNDINNTHVNTNSKENASITIHVKITESFSSSRNDTFDGKNLNTSLARLSLVILID</sequence>
<proteinExistence type="predicted"/>
<reference evidence="2" key="1">
    <citation type="submission" date="2015-07" db="EMBL/GenBank/DDBJ databases">
        <title>Annotation of Plasmodium falciparum IGH-CR14.</title>
        <authorList>
            <consortium name="The Broad Institute Genome Sequencing Platform"/>
            <person name="Volkman S.K."/>
            <person name="Neafsey D.E."/>
            <person name="Dash A.P."/>
            <person name="Chitnis C.E."/>
            <person name="Hartl D.L."/>
            <person name="Young S.K."/>
            <person name="Zeng Q."/>
            <person name="Koehrsen M."/>
            <person name="Alvarado L."/>
            <person name="Berlin A."/>
            <person name="Borenstein D."/>
            <person name="Chapman S.B."/>
            <person name="Chen Z."/>
            <person name="Engels R."/>
            <person name="Freedman E."/>
            <person name="Gellesch M."/>
            <person name="Goldberg J."/>
            <person name="Griggs A."/>
            <person name="Gujja S."/>
            <person name="Heilman E.R."/>
            <person name="Heiman D.I."/>
            <person name="Howarth C."/>
            <person name="Jen D."/>
            <person name="Larson L."/>
            <person name="Mehta T."/>
            <person name="Neiman D."/>
            <person name="Park D."/>
            <person name="Pearson M."/>
            <person name="Roberts A."/>
            <person name="Saif S."/>
            <person name="Shea T."/>
            <person name="Shenoy N."/>
            <person name="Sisk P."/>
            <person name="Stolte C."/>
            <person name="Sykes S."/>
            <person name="Walk T."/>
            <person name="White J."/>
            <person name="Yandava C."/>
            <person name="Haas B."/>
            <person name="Henn M.R."/>
            <person name="Nusbaum C."/>
            <person name="Birren B."/>
        </authorList>
    </citation>
    <scope>NUCLEOTIDE SEQUENCE [LARGE SCALE GENOMIC DNA]</scope>
    <source>
        <strain evidence="2">IGH-CR14</strain>
    </source>
</reference>
<protein>
    <submittedName>
        <fullName evidence="1">Uncharacterized protein</fullName>
    </submittedName>
</protein>
<reference evidence="2" key="2">
    <citation type="submission" date="2015-07" db="EMBL/GenBank/DDBJ databases">
        <title>The genome sequence of Plasmodium falciparum IGH-CR14.</title>
        <authorList>
            <consortium name="The Broad Institute Genome Sequencing Platform"/>
            <person name="Volkman S.K."/>
            <person name="Neafsey D.E."/>
            <person name="Dash A.P."/>
            <person name="Chitnis C.E."/>
            <person name="Hartl D.L."/>
            <person name="Young S.K."/>
            <person name="Kodira C.D."/>
            <person name="Zeng Q."/>
            <person name="Koehrsen M."/>
            <person name="Godfrey P."/>
            <person name="Alvarado L."/>
            <person name="Berlin A."/>
            <person name="Borenstein D."/>
            <person name="Chen Z."/>
            <person name="Engels R."/>
            <person name="Freedman E."/>
            <person name="Gellesch M."/>
            <person name="Goldberg J."/>
            <person name="Griggs A."/>
            <person name="Gujja S."/>
            <person name="Heiman D."/>
            <person name="Hepburn T."/>
            <person name="Howarth C."/>
            <person name="Jen D."/>
            <person name="Larson L."/>
            <person name="Lewis B."/>
            <person name="Mehta T."/>
            <person name="Park D."/>
            <person name="Pearson M."/>
            <person name="Roberts A."/>
            <person name="Saif S."/>
            <person name="Shea T."/>
            <person name="Shenoy N."/>
            <person name="Sisk P."/>
            <person name="Stolte C."/>
            <person name="Sykes S."/>
            <person name="Walk T."/>
            <person name="White J."/>
            <person name="Yandava C."/>
            <person name="Wirth D.F."/>
            <person name="Nusbaum C."/>
            <person name="Birren B."/>
        </authorList>
    </citation>
    <scope>NUCLEOTIDE SEQUENCE [LARGE SCALE GENOMIC DNA]</scope>
    <source>
        <strain evidence="2">IGH-CR14</strain>
    </source>
</reference>
<dbReference type="OrthoDB" id="376266at2759"/>